<evidence type="ECO:0000256" key="2">
    <source>
        <dbReference type="SAM" id="MobiDB-lite"/>
    </source>
</evidence>
<protein>
    <submittedName>
        <fullName evidence="5">Lysophospholipase</fullName>
    </submittedName>
</protein>
<evidence type="ECO:0000256" key="1">
    <source>
        <dbReference type="ARBA" id="ARBA00022801"/>
    </source>
</evidence>
<feature type="compositionally biased region" description="Polar residues" evidence="2">
    <location>
        <begin position="679"/>
        <end position="694"/>
    </location>
</feature>
<dbReference type="InterPro" id="IPR036514">
    <property type="entry name" value="SGNH_hydro_sf"/>
</dbReference>
<feature type="domain" description="Sialate O-acetylesterase" evidence="3">
    <location>
        <begin position="475"/>
        <end position="585"/>
    </location>
</feature>
<dbReference type="Pfam" id="PF03629">
    <property type="entry name" value="SASA"/>
    <property type="match status" value="1"/>
</dbReference>
<dbReference type="Proteomes" id="UP000647133">
    <property type="component" value="Unassembled WGS sequence"/>
</dbReference>
<reference evidence="5 6" key="1">
    <citation type="submission" date="2020-09" db="EMBL/GenBank/DDBJ databases">
        <title>Echinicola sp. CAU 1574 isolated from sand of Sido Beach.</title>
        <authorList>
            <person name="Kim W."/>
        </authorList>
    </citation>
    <scope>NUCLEOTIDE SEQUENCE [LARGE SCALE GENOMIC DNA]</scope>
    <source>
        <strain evidence="5 6">CAU 1574</strain>
    </source>
</reference>
<keyword evidence="6" id="KW-1185">Reference proteome</keyword>
<organism evidence="5 6">
    <name type="scientific">Echinicola arenosa</name>
    <dbReference type="NCBI Taxonomy" id="2774144"/>
    <lineage>
        <taxon>Bacteria</taxon>
        <taxon>Pseudomonadati</taxon>
        <taxon>Bacteroidota</taxon>
        <taxon>Cytophagia</taxon>
        <taxon>Cytophagales</taxon>
        <taxon>Cyclobacteriaceae</taxon>
        <taxon>Echinicola</taxon>
    </lineage>
</organism>
<dbReference type="InterPro" id="IPR013830">
    <property type="entry name" value="SGNH_hydro"/>
</dbReference>
<dbReference type="SUPFAM" id="SSF52266">
    <property type="entry name" value="SGNH hydrolase"/>
    <property type="match status" value="2"/>
</dbReference>
<evidence type="ECO:0000313" key="6">
    <source>
        <dbReference type="Proteomes" id="UP000647133"/>
    </source>
</evidence>
<feature type="region of interest" description="Disordered" evidence="2">
    <location>
        <begin position="679"/>
        <end position="700"/>
    </location>
</feature>
<sequence length="700" mass="79220">MNTLENRSARATILSMLLFLVLINVNGQTKIKVACIGNSVTYGLGIPTRSVFSYPAKLQALLGEGYEVKNYGHSGATLLRNGHRPYYLTEEFDSALKYKPDIAVINLGLNDTDPRNWPDYGLAFEADYAWLIAQFRKINPNIEIYVTLLSPIFSGHPRFKSGTYLWHQAINNKMVKVARENEAQLVDLFTPLVKRPDLFPDNIHPVKEGAALMAKTVYSYLMKDFGGLHMPELFSDGMVLQRGDSIPVFGKGNPDQVVTVDFQGKRRHATVDRHGKWMLYLTGVKMGGPFVMEINHSKQCITLKDVLVGDVWLCMGQSNMDFPLQASQSWREEERQLKNKNIRLFKFHPIMATDNSPWDSLTLGKVNGLGYFKGNWNVERRGFSAVAYHFGVSLQGRLNVPIGLVQLSLGGAPIEAFVNKEALWEDPLLVNLLKNWVNSDYIMPWVRERATLNMSNKFSERQRHPYQPSYIYDAALSNIIPFSIKGMLWYQGESNTHNPDLYKKIFFQMVRDFRHKWHNPSLPILYVQLPGMARPSWPSFRKMQEEIAQELSFSEMVVTVDLGDSLNVHPTKKKKVGERLAMKALSKTYGTEILADSPKMSSVECRPDAIIVSFEHGDGLCTLNGEEIVGFELVNGKGQSVSVHGNIIGDQVRLPIPKDFQVKEIRYAYEPFTRANLSNKSGMPMGTSSIQVPSKRNEKL</sequence>
<evidence type="ECO:0000313" key="5">
    <source>
        <dbReference type="EMBL" id="MBD8487356.1"/>
    </source>
</evidence>
<name>A0ABR9AGI7_9BACT</name>
<gene>
    <name evidence="5" type="ORF">IFO69_01210</name>
</gene>
<feature type="domain" description="SGNH hydrolase-type esterase" evidence="4">
    <location>
        <begin position="35"/>
        <end position="211"/>
    </location>
</feature>
<dbReference type="InterPro" id="IPR039329">
    <property type="entry name" value="SIAE"/>
</dbReference>
<dbReference type="Gene3D" id="3.40.50.1110">
    <property type="entry name" value="SGNH hydrolase"/>
    <property type="match status" value="2"/>
</dbReference>
<dbReference type="Pfam" id="PF13472">
    <property type="entry name" value="Lipase_GDSL_2"/>
    <property type="match status" value="1"/>
</dbReference>
<proteinExistence type="predicted"/>
<dbReference type="PANTHER" id="PTHR22901">
    <property type="entry name" value="SIALATE O-ACETYLESTERASE"/>
    <property type="match status" value="1"/>
</dbReference>
<dbReference type="InterPro" id="IPR005181">
    <property type="entry name" value="SASA"/>
</dbReference>
<evidence type="ECO:0000259" key="4">
    <source>
        <dbReference type="Pfam" id="PF13472"/>
    </source>
</evidence>
<dbReference type="RefSeq" id="WP_192007144.1">
    <property type="nucleotide sequence ID" value="NZ_JACYTQ010000001.1"/>
</dbReference>
<keyword evidence="1" id="KW-0378">Hydrolase</keyword>
<comment type="caution">
    <text evidence="5">The sequence shown here is derived from an EMBL/GenBank/DDBJ whole genome shotgun (WGS) entry which is preliminary data.</text>
</comment>
<evidence type="ECO:0000259" key="3">
    <source>
        <dbReference type="Pfam" id="PF03629"/>
    </source>
</evidence>
<dbReference type="PANTHER" id="PTHR22901:SF0">
    <property type="entry name" value="SIALATE O-ACETYLESTERASE"/>
    <property type="match status" value="1"/>
</dbReference>
<accession>A0ABR9AGI7</accession>
<dbReference type="EMBL" id="JACYTQ010000001">
    <property type="protein sequence ID" value="MBD8487356.1"/>
    <property type="molecule type" value="Genomic_DNA"/>
</dbReference>